<dbReference type="Pfam" id="PF01695">
    <property type="entry name" value="IstB_IS21"/>
    <property type="match status" value="1"/>
</dbReference>
<feature type="non-terminal residue" evidence="2">
    <location>
        <position position="194"/>
    </location>
</feature>
<dbReference type="CDD" id="cd00009">
    <property type="entry name" value="AAA"/>
    <property type="match status" value="1"/>
</dbReference>
<dbReference type="InterPro" id="IPR027417">
    <property type="entry name" value="P-loop_NTPase"/>
</dbReference>
<dbReference type="EMBL" id="BARU01040489">
    <property type="protein sequence ID" value="GAH78248.1"/>
    <property type="molecule type" value="Genomic_DNA"/>
</dbReference>
<dbReference type="SUPFAM" id="SSF52540">
    <property type="entry name" value="P-loop containing nucleoside triphosphate hydrolases"/>
    <property type="match status" value="1"/>
</dbReference>
<proteinExistence type="predicted"/>
<dbReference type="GO" id="GO:0006260">
    <property type="term" value="P:DNA replication"/>
    <property type="evidence" value="ECO:0007669"/>
    <property type="project" value="TreeGrafter"/>
</dbReference>
<feature type="domain" description="IstB-like ATP-binding" evidence="1">
    <location>
        <begin position="7"/>
        <end position="193"/>
    </location>
</feature>
<protein>
    <recommendedName>
        <fullName evidence="1">IstB-like ATP-binding domain-containing protein</fullName>
    </recommendedName>
</protein>
<gene>
    <name evidence="2" type="ORF">S03H2_62587</name>
</gene>
<dbReference type="PANTHER" id="PTHR30050">
    <property type="entry name" value="CHROMOSOMAL REPLICATION INITIATOR PROTEIN DNAA"/>
    <property type="match status" value="1"/>
</dbReference>
<comment type="caution">
    <text evidence="2">The sequence shown here is derived from an EMBL/GenBank/DDBJ whole genome shotgun (WGS) entry which is preliminary data.</text>
</comment>
<organism evidence="2">
    <name type="scientific">marine sediment metagenome</name>
    <dbReference type="NCBI Taxonomy" id="412755"/>
    <lineage>
        <taxon>unclassified sequences</taxon>
        <taxon>metagenomes</taxon>
        <taxon>ecological metagenomes</taxon>
    </lineage>
</organism>
<dbReference type="AlphaFoldDB" id="X1K840"/>
<reference evidence="2" key="1">
    <citation type="journal article" date="2014" name="Front. Microbiol.">
        <title>High frequency of phylogenetically diverse reductive dehalogenase-homologous genes in deep subseafloor sedimentary metagenomes.</title>
        <authorList>
            <person name="Kawai M."/>
            <person name="Futagami T."/>
            <person name="Toyoda A."/>
            <person name="Takaki Y."/>
            <person name="Nishi S."/>
            <person name="Hori S."/>
            <person name="Arai W."/>
            <person name="Tsubouchi T."/>
            <person name="Morono Y."/>
            <person name="Uchiyama I."/>
            <person name="Ito T."/>
            <person name="Fujiyama A."/>
            <person name="Inagaki F."/>
            <person name="Takami H."/>
        </authorList>
    </citation>
    <scope>NUCLEOTIDE SEQUENCE</scope>
    <source>
        <strain evidence="2">Expedition CK06-06</strain>
    </source>
</reference>
<evidence type="ECO:0000313" key="2">
    <source>
        <dbReference type="EMBL" id="GAH78248.1"/>
    </source>
</evidence>
<accession>X1K840</accession>
<dbReference type="GO" id="GO:0005524">
    <property type="term" value="F:ATP binding"/>
    <property type="evidence" value="ECO:0007669"/>
    <property type="project" value="InterPro"/>
</dbReference>
<dbReference type="PANTHER" id="PTHR30050:SF4">
    <property type="entry name" value="ATP-BINDING PROTEIN RV3427C IN INSERTION SEQUENCE-RELATED"/>
    <property type="match status" value="1"/>
</dbReference>
<dbReference type="InterPro" id="IPR002611">
    <property type="entry name" value="IstB_ATP-bd"/>
</dbReference>
<name>X1K840_9ZZZZ</name>
<evidence type="ECO:0000259" key="1">
    <source>
        <dbReference type="Pfam" id="PF01695"/>
    </source>
</evidence>
<dbReference type="Gene3D" id="3.40.50.300">
    <property type="entry name" value="P-loop containing nucleotide triphosphate hydrolases"/>
    <property type="match status" value="1"/>
</dbReference>
<sequence>MNNTLKTRLRDFKLSGIYNSLEERLSFAKEKDLSYTQFLELLLEDEATTRRTNSYKKRYTKAKFPAHKKIEDFDFSFQPSINKRVINDCLTASFIKDKKNIVFIGNPGTGKTHLAISIAIKVLMKGYKVLFTSVSEMLQNLNASKADNSYYQKVNFYLAPDLLVLDELGFKKLPGYSADDFFEIISKRYEKGSL</sequence>